<dbReference type="AlphaFoldDB" id="A0AAE0ZF72"/>
<comment type="caution">
    <text evidence="4">The sequence shown here is derived from an EMBL/GenBank/DDBJ whole genome shotgun (WGS) entry which is preliminary data.</text>
</comment>
<dbReference type="GO" id="GO:0005654">
    <property type="term" value="C:nucleoplasm"/>
    <property type="evidence" value="ECO:0007669"/>
    <property type="project" value="TreeGrafter"/>
</dbReference>
<sequence>MPMERVHPTFNKGSVYIDYESPEEAAKAIKFMNGGQIDGQEVTAAAVHIQRNPVRPPLRRSPIRRGGPPPRWRNSPPRFNRDRRRSPPRRSPPRRRSRSPVARRRHSRSSSSSSR</sequence>
<dbReference type="Proteomes" id="UP001283361">
    <property type="component" value="Unassembled WGS sequence"/>
</dbReference>
<evidence type="ECO:0000313" key="4">
    <source>
        <dbReference type="EMBL" id="KAK3768200.1"/>
    </source>
</evidence>
<keyword evidence="5" id="KW-1185">Reference proteome</keyword>
<dbReference type="InterPro" id="IPR000504">
    <property type="entry name" value="RRM_dom"/>
</dbReference>
<reference evidence="4" key="1">
    <citation type="journal article" date="2023" name="G3 (Bethesda)">
        <title>A reference genome for the long-term kleptoplast-retaining sea slug Elysia crispata morphotype clarki.</title>
        <authorList>
            <person name="Eastman K.E."/>
            <person name="Pendleton A.L."/>
            <person name="Shaikh M.A."/>
            <person name="Suttiyut T."/>
            <person name="Ogas R."/>
            <person name="Tomko P."/>
            <person name="Gavelis G."/>
            <person name="Widhalm J.R."/>
            <person name="Wisecaver J.H."/>
        </authorList>
    </citation>
    <scope>NUCLEOTIDE SEQUENCE</scope>
    <source>
        <strain evidence="4">ECLA1</strain>
    </source>
</reference>
<dbReference type="Gene3D" id="3.30.70.330">
    <property type="match status" value="1"/>
</dbReference>
<dbReference type="InterPro" id="IPR012677">
    <property type="entry name" value="Nucleotide-bd_a/b_plait_sf"/>
</dbReference>
<evidence type="ECO:0000256" key="1">
    <source>
        <dbReference type="ARBA" id="ARBA00022884"/>
    </source>
</evidence>
<dbReference type="EMBL" id="JAWDGP010004065">
    <property type="protein sequence ID" value="KAK3768200.1"/>
    <property type="molecule type" value="Genomic_DNA"/>
</dbReference>
<protein>
    <recommendedName>
        <fullName evidence="3">RRM domain-containing protein</fullName>
    </recommendedName>
</protein>
<gene>
    <name evidence="4" type="ORF">RRG08_031735</name>
</gene>
<dbReference type="GO" id="GO:0000398">
    <property type="term" value="P:mRNA splicing, via spliceosome"/>
    <property type="evidence" value="ECO:0007669"/>
    <property type="project" value="TreeGrafter"/>
</dbReference>
<feature type="compositionally biased region" description="Basic residues" evidence="2">
    <location>
        <begin position="81"/>
        <end position="108"/>
    </location>
</feature>
<feature type="region of interest" description="Disordered" evidence="2">
    <location>
        <begin position="48"/>
        <end position="115"/>
    </location>
</feature>
<dbReference type="Pfam" id="PF00076">
    <property type="entry name" value="RRM_1"/>
    <property type="match status" value="1"/>
</dbReference>
<dbReference type="GO" id="GO:0061574">
    <property type="term" value="C:ASAP complex"/>
    <property type="evidence" value="ECO:0007669"/>
    <property type="project" value="TreeGrafter"/>
</dbReference>
<evidence type="ECO:0000259" key="3">
    <source>
        <dbReference type="Pfam" id="PF00076"/>
    </source>
</evidence>
<keyword evidence="1" id="KW-0694">RNA-binding</keyword>
<name>A0AAE0ZF72_9GAST</name>
<evidence type="ECO:0000313" key="5">
    <source>
        <dbReference type="Proteomes" id="UP001283361"/>
    </source>
</evidence>
<evidence type="ECO:0000256" key="2">
    <source>
        <dbReference type="SAM" id="MobiDB-lite"/>
    </source>
</evidence>
<organism evidence="4 5">
    <name type="scientific">Elysia crispata</name>
    <name type="common">lettuce slug</name>
    <dbReference type="NCBI Taxonomy" id="231223"/>
    <lineage>
        <taxon>Eukaryota</taxon>
        <taxon>Metazoa</taxon>
        <taxon>Spiralia</taxon>
        <taxon>Lophotrochozoa</taxon>
        <taxon>Mollusca</taxon>
        <taxon>Gastropoda</taxon>
        <taxon>Heterobranchia</taxon>
        <taxon>Euthyneura</taxon>
        <taxon>Panpulmonata</taxon>
        <taxon>Sacoglossa</taxon>
        <taxon>Placobranchoidea</taxon>
        <taxon>Plakobranchidae</taxon>
        <taxon>Elysia</taxon>
    </lineage>
</organism>
<accession>A0AAE0ZF72</accession>
<dbReference type="GO" id="GO:0005737">
    <property type="term" value="C:cytoplasm"/>
    <property type="evidence" value="ECO:0007669"/>
    <property type="project" value="TreeGrafter"/>
</dbReference>
<proteinExistence type="predicted"/>
<dbReference type="InterPro" id="IPR035979">
    <property type="entry name" value="RBD_domain_sf"/>
</dbReference>
<dbReference type="PANTHER" id="PTHR15481">
    <property type="entry name" value="RIBONUCLEIC ACID BINDING PROTEIN S1"/>
    <property type="match status" value="1"/>
</dbReference>
<feature type="domain" description="RRM" evidence="3">
    <location>
        <begin position="10"/>
        <end position="42"/>
    </location>
</feature>
<dbReference type="GO" id="GO:0003723">
    <property type="term" value="F:RNA binding"/>
    <property type="evidence" value="ECO:0007669"/>
    <property type="project" value="UniProtKB-KW"/>
</dbReference>
<dbReference type="SUPFAM" id="SSF54928">
    <property type="entry name" value="RNA-binding domain, RBD"/>
    <property type="match status" value="1"/>
</dbReference>
<dbReference type="PANTHER" id="PTHR15481:SF0">
    <property type="entry name" value="LD23870P-RELATED"/>
    <property type="match status" value="1"/>
</dbReference>